<gene>
    <name evidence="4" type="ORF">Tci_355191</name>
</gene>
<name>A0A699HBP7_TANCI</name>
<organism evidence="4">
    <name type="scientific">Tanacetum cinerariifolium</name>
    <name type="common">Dalmatian daisy</name>
    <name type="synonym">Chrysanthemum cinerariifolium</name>
    <dbReference type="NCBI Taxonomy" id="118510"/>
    <lineage>
        <taxon>Eukaryota</taxon>
        <taxon>Viridiplantae</taxon>
        <taxon>Streptophyta</taxon>
        <taxon>Embryophyta</taxon>
        <taxon>Tracheophyta</taxon>
        <taxon>Spermatophyta</taxon>
        <taxon>Magnoliopsida</taxon>
        <taxon>eudicotyledons</taxon>
        <taxon>Gunneridae</taxon>
        <taxon>Pentapetalae</taxon>
        <taxon>asterids</taxon>
        <taxon>campanulids</taxon>
        <taxon>Asterales</taxon>
        <taxon>Asteraceae</taxon>
        <taxon>Asteroideae</taxon>
        <taxon>Anthemideae</taxon>
        <taxon>Anthemidinae</taxon>
        <taxon>Tanacetum</taxon>
    </lineage>
</organism>
<feature type="compositionally biased region" description="Polar residues" evidence="2">
    <location>
        <begin position="754"/>
        <end position="770"/>
    </location>
</feature>
<protein>
    <submittedName>
        <fullName evidence="4">Retrovirus-related Pol polyprotein from transposon TNT 1-94</fullName>
    </submittedName>
</protein>
<feature type="compositionally biased region" description="Polar residues" evidence="2">
    <location>
        <begin position="1203"/>
        <end position="1225"/>
    </location>
</feature>
<keyword evidence="1" id="KW-0175">Coiled coil</keyword>
<proteinExistence type="predicted"/>
<feature type="region of interest" description="Disordered" evidence="2">
    <location>
        <begin position="863"/>
        <end position="889"/>
    </location>
</feature>
<dbReference type="PROSITE" id="PS50994">
    <property type="entry name" value="INTEGRASE"/>
    <property type="match status" value="1"/>
</dbReference>
<sequence>MHNNIMAAGSRDRPPMLATGQYPQWRSRKCGKLSKGYNKPEWSRFVTIVKQQHKLDEVSYHKLFDILKQYQKEVNELHAERLAKNANPLALVATAQANQDPYYQTSKSHKSYAPSSKPSIPTRSHTTTRHKGKEIAKPITPPSKTASEEDSDPEQAQRDRICRRIWLSLQSTSKRSTNLPTTTSELSQTQGIRMWIRLHGTRMTISLDSLGIKGREFRHFAKECRKPKRVKDFAYHKEKMLLCKQAEQCVPLQVEQYDWLADTDVEVDEQELEAHYSYMVNIQEKSESVSNTCLVETDDSNVIPDSPNMCDDDIQNDQNDVESDDERVALANLIANLKLDVDENKLIQNQLKKANTTLAQELKECKTILAKTSNALGESISVRDSCLVALQTKQAEFEKYKAFNDRTSDYDKLKRKLNKALGQLAQKDVEIKEGLKTKAYEISVVKEKHDELIKQSLLTKSHYEGLVKQKTKVITDLKLREEHEIDKMLSIEKQLKFLNEIVYKRSQSIQTIHVMAPKVPTYNGRPTFTNPRYLKQAQSEIPCLYAFPYDQSTHANRLIPDGEETLALERENRSKLNKDLTCLMPLAINTENDSFLFVHELEQEMHADLKYVESLEKEIDELESDKAEFSNMYDMILQECVKECDCLAQKLSNQSDFVSKEVHTELLQRFAKVEKHSISLEITLQKCKEQTKSVPKTNVSEVFSKPVTAQTLPQTAKQAVSNTNVLKPGMYKIDNRSTQTRAPQLHHIVRNTNPYVSTSTGVNHKTNVSRPQHKSNQLKDKVLPNNSQVKPKKTQVEDHPRIPSVSNKMKYVTVCKDILNSRTSNANVICATCNKCLVDSNHFACVNKMLNDVNARTKKPNVVPISTRKPKSQANKSVATPYKNKVASKSTNQKPHSYFKMLYEKTSKTWKWWIAQQSPSGYKWVPKTKIQWVPKAKNEKVQKRIVQLILFIVDSGCTKHMTGNLKLLCNFFEKFLGLNHNLFSVGQFCDANLEVAFRKLSHLKFDYINLLSKKDVVIGVPKLKYIKDQLCSSCELSKAKRSSFKSKAVPSSKRRLNLLHMDLCGPMRVASINGKKYILVIVEDYSRYTWTLFLCSKDETLEVLKEFPTMIRRNLQAPVITVRTDRGTEFLNKTLNAFFKEEGIEHQTSTARTPEQNGIALDYDNCDPAPSRQGVSSSADAHVPSQQELDLLFGPLYDEFFNAGSNPKDTQPTTNIQPTSTPSTPTYVHVEENNNDQAEEYHLQDDKFTNLFCAPAHEVAESSSHNIGQCKQGNNLQQILKCEELHQFDRLQVWELVDKPFGKSIIWLKWLWKNKKDEDQIVIRNKARLVAKGKALYGLKQAPRAWYDELSKFLTSKGFTKGLQIHPFPLGIFINQAKYTLEILHKNGMENGQSIVTPMATKPKLDADFSGNPVDQTDYRSKIGSLMYLTSSRPDIVQANCTAMSSAEAEYVALSARCAQVMWMRTKLQDYGFNYNKIPLYCDSHLTGG</sequence>
<dbReference type="InterPro" id="IPR036397">
    <property type="entry name" value="RNaseH_sf"/>
</dbReference>
<feature type="compositionally biased region" description="Polar residues" evidence="2">
    <location>
        <begin position="1146"/>
        <end position="1156"/>
    </location>
</feature>
<feature type="coiled-coil region" evidence="1">
    <location>
        <begin position="60"/>
        <end position="87"/>
    </location>
</feature>
<dbReference type="InterPro" id="IPR001584">
    <property type="entry name" value="Integrase_cat-core"/>
</dbReference>
<comment type="caution">
    <text evidence="4">The sequence shown here is derived from an EMBL/GenBank/DDBJ whole genome shotgun (WGS) entry which is preliminary data.</text>
</comment>
<evidence type="ECO:0000256" key="1">
    <source>
        <dbReference type="SAM" id="Coils"/>
    </source>
</evidence>
<dbReference type="PANTHER" id="PTHR42648">
    <property type="entry name" value="TRANSPOSASE, PUTATIVE-RELATED"/>
    <property type="match status" value="1"/>
</dbReference>
<feature type="region of interest" description="Disordered" evidence="2">
    <location>
        <begin position="754"/>
        <end position="802"/>
    </location>
</feature>
<feature type="region of interest" description="Disordered" evidence="2">
    <location>
        <begin position="102"/>
        <end position="157"/>
    </location>
</feature>
<evidence type="ECO:0000259" key="3">
    <source>
        <dbReference type="PROSITE" id="PS50994"/>
    </source>
</evidence>
<dbReference type="GO" id="GO:0015074">
    <property type="term" value="P:DNA integration"/>
    <property type="evidence" value="ECO:0007669"/>
    <property type="project" value="InterPro"/>
</dbReference>
<reference evidence="4" key="1">
    <citation type="journal article" date="2019" name="Sci. Rep.">
        <title>Draft genome of Tanacetum cinerariifolium, the natural source of mosquito coil.</title>
        <authorList>
            <person name="Yamashiro T."/>
            <person name="Shiraishi A."/>
            <person name="Satake H."/>
            <person name="Nakayama K."/>
        </authorList>
    </citation>
    <scope>NUCLEOTIDE SEQUENCE</scope>
</reference>
<feature type="region of interest" description="Disordered" evidence="2">
    <location>
        <begin position="1146"/>
        <end position="1181"/>
    </location>
</feature>
<feature type="region of interest" description="Disordered" evidence="2">
    <location>
        <begin position="1202"/>
        <end position="1225"/>
    </location>
</feature>
<feature type="compositionally biased region" description="Polar residues" evidence="2">
    <location>
        <begin position="113"/>
        <end position="125"/>
    </location>
</feature>
<evidence type="ECO:0000313" key="4">
    <source>
        <dbReference type="EMBL" id="GEX83216.1"/>
    </source>
</evidence>
<dbReference type="GO" id="GO:0003676">
    <property type="term" value="F:nucleic acid binding"/>
    <property type="evidence" value="ECO:0007669"/>
    <property type="project" value="InterPro"/>
</dbReference>
<dbReference type="InterPro" id="IPR012337">
    <property type="entry name" value="RNaseH-like_sf"/>
</dbReference>
<accession>A0A699HBP7</accession>
<feature type="coiled-coil region" evidence="1">
    <location>
        <begin position="598"/>
        <end position="639"/>
    </location>
</feature>
<dbReference type="InterPro" id="IPR039537">
    <property type="entry name" value="Retrotran_Ty1/copia-like"/>
</dbReference>
<dbReference type="EMBL" id="BKCJ010133050">
    <property type="protein sequence ID" value="GEX83216.1"/>
    <property type="molecule type" value="Genomic_DNA"/>
</dbReference>
<dbReference type="Pfam" id="PF00665">
    <property type="entry name" value="rve"/>
    <property type="match status" value="1"/>
</dbReference>
<feature type="domain" description="Integrase catalytic" evidence="3">
    <location>
        <begin position="1046"/>
        <end position="1160"/>
    </location>
</feature>
<dbReference type="Gene3D" id="3.30.420.10">
    <property type="entry name" value="Ribonuclease H-like superfamily/Ribonuclease H"/>
    <property type="match status" value="1"/>
</dbReference>
<evidence type="ECO:0000256" key="2">
    <source>
        <dbReference type="SAM" id="MobiDB-lite"/>
    </source>
</evidence>
<dbReference type="PANTHER" id="PTHR42648:SF21">
    <property type="entry name" value="CYSTEINE-RICH RLK (RECEPTOR-LIKE PROTEIN KINASE) 8"/>
    <property type="match status" value="1"/>
</dbReference>
<dbReference type="SUPFAM" id="SSF53098">
    <property type="entry name" value="Ribonuclease H-like"/>
    <property type="match status" value="1"/>
</dbReference>